<dbReference type="PANTHER" id="PTHR35134">
    <property type="entry name" value="NUCLEOTIDASE YQFW-RELATED"/>
    <property type="match status" value="1"/>
</dbReference>
<accession>A0AB38ZM21</accession>
<protein>
    <submittedName>
        <fullName evidence="2">Uncharacterized protein</fullName>
    </submittedName>
</protein>
<dbReference type="PANTHER" id="PTHR35134:SF2">
    <property type="entry name" value="NUCLEOTIDASE YQFW-RELATED"/>
    <property type="match status" value="1"/>
</dbReference>
<dbReference type="GO" id="GO:0008253">
    <property type="term" value="F:5'-nucleotidase activity"/>
    <property type="evidence" value="ECO:0007669"/>
    <property type="project" value="InterPro"/>
</dbReference>
<feature type="active site" description="Nucleophile" evidence="1">
    <location>
        <position position="7"/>
    </location>
</feature>
<dbReference type="SUPFAM" id="SSF56784">
    <property type="entry name" value="HAD-like"/>
    <property type="match status" value="1"/>
</dbReference>
<evidence type="ECO:0000256" key="1">
    <source>
        <dbReference type="PIRSR" id="PIRSR610708-1"/>
    </source>
</evidence>
<dbReference type="InterPro" id="IPR036412">
    <property type="entry name" value="HAD-like_sf"/>
</dbReference>
<dbReference type="InterPro" id="IPR010708">
    <property type="entry name" value="5'(3')-deoxyribonucleotidase"/>
</dbReference>
<dbReference type="InterPro" id="IPR052419">
    <property type="entry name" value="5_3-deoxyribonucleotidase-like"/>
</dbReference>
<feature type="active site" description="Proton donor" evidence="1">
    <location>
        <position position="9"/>
    </location>
</feature>
<evidence type="ECO:0000313" key="2">
    <source>
        <dbReference type="EMBL" id="XAO13413.1"/>
    </source>
</evidence>
<dbReference type="Gene3D" id="3.40.50.1000">
    <property type="entry name" value="HAD superfamily/HAD-like"/>
    <property type="match status" value="1"/>
</dbReference>
<dbReference type="Pfam" id="PF06941">
    <property type="entry name" value="NT5C"/>
    <property type="match status" value="1"/>
</dbReference>
<reference evidence="2" key="1">
    <citation type="submission" date="2024-01" db="EMBL/GenBank/DDBJ databases">
        <title>Genomic and biogeographic characterisation of Mantoniella tinhauana virus 1, the first discovered Mantoniella-infecting prasinovirus.</title>
        <authorList>
            <person name="Rey Redondo E."/>
            <person name="Yung C.C.M."/>
        </authorList>
    </citation>
    <scope>NUCLEOTIDE SEQUENCE</scope>
    <source>
        <strain evidence="2">Lau Fau Shan</strain>
    </source>
</reference>
<organism evidence="2">
    <name type="scientific">Mantoniella tinhauana virus 1</name>
    <dbReference type="NCBI Taxonomy" id="3111543"/>
    <lineage>
        <taxon>Viruses</taxon>
    </lineage>
</organism>
<proteinExistence type="predicted"/>
<dbReference type="InterPro" id="IPR023214">
    <property type="entry name" value="HAD_sf"/>
</dbReference>
<name>A0AB38ZM21_9VIRU</name>
<sequence>MNRVAIDIDEVLMPFVKPMADWRGHKMPRRRGYPYVYRDMFNLTEYESQKMVREFYESPAFRMIEPHEGAVEGVKRIRDGATKVYAVTGRQQPVRQKTEDWLSLHFPGLFDDLVLTDSYTEHEIAKVDVCRALDIDTILDDSELNCLACAYGGMTAIHFAGMDGSLYPWCDCTEMSVLGWEELSLDSR</sequence>
<dbReference type="GO" id="GO:0009264">
    <property type="term" value="P:deoxyribonucleotide catabolic process"/>
    <property type="evidence" value="ECO:0007669"/>
    <property type="project" value="InterPro"/>
</dbReference>
<dbReference type="EMBL" id="PP130629">
    <property type="protein sequence ID" value="XAO13413.1"/>
    <property type="molecule type" value="Genomic_DNA"/>
</dbReference>